<evidence type="ECO:0000256" key="9">
    <source>
        <dbReference type="ARBA" id="ARBA00022741"/>
    </source>
</evidence>
<protein>
    <recommendedName>
        <fullName evidence="15 16">Type III pantothenate kinase</fullName>
        <ecNumber evidence="6 16">2.7.1.33</ecNumber>
    </recommendedName>
    <alternativeName>
        <fullName evidence="16">PanK-III</fullName>
    </alternativeName>
    <alternativeName>
        <fullName evidence="16">Pantothenic acid kinase</fullName>
    </alternativeName>
</protein>
<dbReference type="EMBL" id="JAAOCA010000022">
    <property type="protein sequence ID" value="MBD1600445.1"/>
    <property type="molecule type" value="Genomic_DNA"/>
</dbReference>
<keyword evidence="9 16" id="KW-0547">Nucleotide-binding</keyword>
<feature type="binding site" evidence="16">
    <location>
        <position position="180"/>
    </location>
    <ligand>
        <name>substrate</name>
    </ligand>
</feature>
<dbReference type="RefSeq" id="WP_190422767.1">
    <property type="nucleotide sequence ID" value="NZ_JAAOCA010000022.1"/>
</dbReference>
<keyword evidence="18" id="KW-1185">Reference proteome</keyword>
<evidence type="ECO:0000256" key="1">
    <source>
        <dbReference type="ARBA" id="ARBA00001206"/>
    </source>
</evidence>
<dbReference type="Pfam" id="PF03309">
    <property type="entry name" value="Pan_kinase"/>
    <property type="match status" value="1"/>
</dbReference>
<dbReference type="PANTHER" id="PTHR34265">
    <property type="entry name" value="TYPE III PANTOTHENATE KINASE"/>
    <property type="match status" value="1"/>
</dbReference>
<comment type="cofactor">
    <cofactor evidence="16">
        <name>NH4(+)</name>
        <dbReference type="ChEBI" id="CHEBI:28938"/>
    </cofactor>
    <cofactor evidence="16">
        <name>K(+)</name>
        <dbReference type="ChEBI" id="CHEBI:29103"/>
    </cofactor>
    <text evidence="16">A monovalent cation. Ammonium or potassium.</text>
</comment>
<evidence type="ECO:0000256" key="4">
    <source>
        <dbReference type="ARBA" id="ARBA00005225"/>
    </source>
</evidence>
<evidence type="ECO:0000256" key="10">
    <source>
        <dbReference type="ARBA" id="ARBA00022777"/>
    </source>
</evidence>
<dbReference type="Gene3D" id="3.30.420.40">
    <property type="match status" value="2"/>
</dbReference>
<dbReference type="Proteomes" id="UP000805841">
    <property type="component" value="Unassembled WGS sequence"/>
</dbReference>
<dbReference type="EC" id="2.7.1.33" evidence="6 16"/>
<evidence type="ECO:0000256" key="11">
    <source>
        <dbReference type="ARBA" id="ARBA00022840"/>
    </source>
</evidence>
<keyword evidence="16" id="KW-0479">Metal-binding</keyword>
<comment type="function">
    <text evidence="16">Catalyzes the phosphorylation of pantothenate (Pan), the first step in CoA biosynthesis.</text>
</comment>
<dbReference type="SUPFAM" id="SSF53067">
    <property type="entry name" value="Actin-like ATPase domain"/>
    <property type="match status" value="2"/>
</dbReference>
<feature type="binding site" evidence="16">
    <location>
        <begin position="6"/>
        <end position="13"/>
    </location>
    <ligand>
        <name>ATP</name>
        <dbReference type="ChEBI" id="CHEBI:30616"/>
    </ligand>
</feature>
<keyword evidence="8 16" id="KW-0808">Transferase</keyword>
<keyword evidence="12 16" id="KW-0630">Potassium</keyword>
<keyword evidence="7 16" id="KW-0963">Cytoplasm</keyword>
<evidence type="ECO:0000256" key="12">
    <source>
        <dbReference type="ARBA" id="ARBA00022958"/>
    </source>
</evidence>
<feature type="binding site" evidence="16">
    <location>
        <begin position="99"/>
        <end position="102"/>
    </location>
    <ligand>
        <name>substrate</name>
    </ligand>
</feature>
<proteinExistence type="inferred from homology"/>
<organism evidence="17 18">
    <name type="scientific">Pseudomonas typographi</name>
    <dbReference type="NCBI Taxonomy" id="2715964"/>
    <lineage>
        <taxon>Bacteria</taxon>
        <taxon>Pseudomonadati</taxon>
        <taxon>Pseudomonadota</taxon>
        <taxon>Gammaproteobacteria</taxon>
        <taxon>Pseudomonadales</taxon>
        <taxon>Pseudomonadaceae</taxon>
        <taxon>Pseudomonas</taxon>
    </lineage>
</organism>
<evidence type="ECO:0000256" key="15">
    <source>
        <dbReference type="ARBA" id="ARBA00040883"/>
    </source>
</evidence>
<evidence type="ECO:0000256" key="16">
    <source>
        <dbReference type="HAMAP-Rule" id="MF_01274"/>
    </source>
</evidence>
<evidence type="ECO:0000256" key="14">
    <source>
        <dbReference type="ARBA" id="ARBA00038036"/>
    </source>
</evidence>
<dbReference type="PANTHER" id="PTHR34265:SF1">
    <property type="entry name" value="TYPE III PANTOTHENATE KINASE"/>
    <property type="match status" value="1"/>
</dbReference>
<dbReference type="NCBIfam" id="NF009859">
    <property type="entry name" value="PRK13322.1-4"/>
    <property type="match status" value="1"/>
</dbReference>
<keyword evidence="11 16" id="KW-0067">ATP-binding</keyword>
<comment type="subunit">
    <text evidence="5 16">Homodimer.</text>
</comment>
<feature type="binding site" evidence="16">
    <location>
        <position position="121"/>
    </location>
    <ligand>
        <name>K(+)</name>
        <dbReference type="ChEBI" id="CHEBI:29103"/>
    </ligand>
</feature>
<name>A0ABR7Z4K9_9PSED</name>
<feature type="binding site" evidence="16">
    <location>
        <position position="92"/>
    </location>
    <ligand>
        <name>substrate</name>
    </ligand>
</feature>
<evidence type="ECO:0000256" key="7">
    <source>
        <dbReference type="ARBA" id="ARBA00022490"/>
    </source>
</evidence>
<keyword evidence="13 16" id="KW-0173">Coenzyme A biosynthesis</keyword>
<dbReference type="CDD" id="cd24015">
    <property type="entry name" value="ASKHA_NBD_PanK-III"/>
    <property type="match status" value="1"/>
</dbReference>
<accession>A0ABR7Z4K9</accession>
<dbReference type="HAMAP" id="MF_01274">
    <property type="entry name" value="Pantothen_kinase_3"/>
    <property type="match status" value="1"/>
</dbReference>
<dbReference type="InterPro" id="IPR004619">
    <property type="entry name" value="Type_III_PanK"/>
</dbReference>
<comment type="cofactor">
    <cofactor evidence="2">
        <name>K(+)</name>
        <dbReference type="ChEBI" id="CHEBI:29103"/>
    </cofactor>
</comment>
<comment type="catalytic activity">
    <reaction evidence="1 16">
        <text>(R)-pantothenate + ATP = (R)-4'-phosphopantothenate + ADP + H(+)</text>
        <dbReference type="Rhea" id="RHEA:16373"/>
        <dbReference type="ChEBI" id="CHEBI:10986"/>
        <dbReference type="ChEBI" id="CHEBI:15378"/>
        <dbReference type="ChEBI" id="CHEBI:29032"/>
        <dbReference type="ChEBI" id="CHEBI:30616"/>
        <dbReference type="ChEBI" id="CHEBI:456216"/>
        <dbReference type="EC" id="2.7.1.33"/>
    </reaction>
</comment>
<evidence type="ECO:0000313" key="18">
    <source>
        <dbReference type="Proteomes" id="UP000805841"/>
    </source>
</evidence>
<evidence type="ECO:0000256" key="13">
    <source>
        <dbReference type="ARBA" id="ARBA00022993"/>
    </source>
</evidence>
<evidence type="ECO:0000256" key="5">
    <source>
        <dbReference type="ARBA" id="ARBA00011738"/>
    </source>
</evidence>
<comment type="caution">
    <text evidence="17">The sequence shown here is derived from an EMBL/GenBank/DDBJ whole genome shotgun (WGS) entry which is preliminary data.</text>
</comment>
<evidence type="ECO:0000256" key="3">
    <source>
        <dbReference type="ARBA" id="ARBA00004496"/>
    </source>
</evidence>
<gene>
    <name evidence="16" type="primary">coaX</name>
    <name evidence="17" type="ORF">HAQ05_17255</name>
</gene>
<feature type="active site" description="Proton acceptor" evidence="16">
    <location>
        <position position="101"/>
    </location>
</feature>
<evidence type="ECO:0000256" key="8">
    <source>
        <dbReference type="ARBA" id="ARBA00022679"/>
    </source>
</evidence>
<feature type="binding site" evidence="16">
    <location>
        <position position="124"/>
    </location>
    <ligand>
        <name>ATP</name>
        <dbReference type="ChEBI" id="CHEBI:30616"/>
    </ligand>
</feature>
<dbReference type="NCBIfam" id="TIGR00671">
    <property type="entry name" value="baf"/>
    <property type="match status" value="1"/>
</dbReference>
<keyword evidence="10 16" id="KW-0418">Kinase</keyword>
<dbReference type="GO" id="GO:0004594">
    <property type="term" value="F:pantothenate kinase activity"/>
    <property type="evidence" value="ECO:0007669"/>
    <property type="project" value="UniProtKB-EC"/>
</dbReference>
<reference evidence="17 18" key="1">
    <citation type="journal article" date="2020" name="Insects">
        <title>Bacteria Belonging to Pseudomonas typographi sp. nov. from the Bark Beetle Ips typographus Have Genomic Potential to Aid in the Host Ecology.</title>
        <authorList>
            <person name="Peral-Aranega E."/>
            <person name="Saati-Santamaria Z."/>
            <person name="Kolarik M."/>
            <person name="Rivas R."/>
            <person name="Garcia-Fraile P."/>
        </authorList>
    </citation>
    <scope>NUCLEOTIDE SEQUENCE [LARGE SCALE GENOMIC DNA]</scope>
    <source>
        <strain evidence="17 18">CA3A</strain>
    </source>
</reference>
<comment type="pathway">
    <text evidence="4 16">Cofactor biosynthesis; coenzyme A biosynthesis; CoA from (R)-pantothenate: step 1/5.</text>
</comment>
<evidence type="ECO:0000313" key="17">
    <source>
        <dbReference type="EMBL" id="MBD1600445.1"/>
    </source>
</evidence>
<dbReference type="InterPro" id="IPR043129">
    <property type="entry name" value="ATPase_NBD"/>
</dbReference>
<sequence length="248" mass="26821">MILELDCGNSFVKWRVITVQGLAVSGGVVESNNELLHTLSAAHDVHLRVCRVVSVRNEEETRKLTEAIEAAFSIDVHVAQPAMEQAGVRNGYDDYQRLGMDRWVAILGAYAQAGGPCVVIDFGTAVTSDFVAQDGAHLGGYICPGMPLMRSQLRTHTRRIRYDDVSAEQAKHALRPGTATVQAVERGCVLMLRGFVATQLEQARLLWGDAFTVFLTGGDALLVAGVAPQAKYIPDLVFQGLAIACPLT</sequence>
<comment type="similarity">
    <text evidence="14 16">Belongs to the type III pantothenate kinase family.</text>
</comment>
<evidence type="ECO:0000256" key="6">
    <source>
        <dbReference type="ARBA" id="ARBA00012102"/>
    </source>
</evidence>
<evidence type="ECO:0000256" key="2">
    <source>
        <dbReference type="ARBA" id="ARBA00001958"/>
    </source>
</evidence>
<comment type="subcellular location">
    <subcellularLocation>
        <location evidence="3 16">Cytoplasm</location>
    </subcellularLocation>
</comment>